<dbReference type="PATRIC" id="fig|1337887.3.peg.1913"/>
<evidence type="ECO:0000313" key="2">
    <source>
        <dbReference type="EMBL" id="ERM02304.1"/>
    </source>
</evidence>
<dbReference type="EMBL" id="ASXJ01000094">
    <property type="protein sequence ID" value="ERM02304.1"/>
    <property type="molecule type" value="Genomic_DNA"/>
</dbReference>
<keyword evidence="1" id="KW-0812">Transmembrane</keyword>
<evidence type="ECO:0000313" key="3">
    <source>
        <dbReference type="Proteomes" id="UP000016842"/>
    </source>
</evidence>
<keyword evidence="1" id="KW-0472">Membrane</keyword>
<feature type="transmembrane region" description="Helical" evidence="1">
    <location>
        <begin position="60"/>
        <end position="83"/>
    </location>
</feature>
<dbReference type="Proteomes" id="UP000016842">
    <property type="component" value="Unassembled WGS sequence"/>
</dbReference>
<dbReference type="Pfam" id="PF10027">
    <property type="entry name" value="DUF2269"/>
    <property type="match status" value="1"/>
</dbReference>
<protein>
    <recommendedName>
        <fullName evidence="4">DUF2269 domain-containing protein</fullName>
    </recommendedName>
</protein>
<sequence length="88" mass="10060">MLAREAGWPVLSGWVGLSLALYIIVGAFWLPVVWMQIRLRNMARLAAREGKALPAAYHRLYRWWFAFGFPAFAAVLAIIWLMLTKPSI</sequence>
<evidence type="ECO:0000256" key="1">
    <source>
        <dbReference type="SAM" id="Phobius"/>
    </source>
</evidence>
<accession>U4VCA0</accession>
<comment type="caution">
    <text evidence="2">The sequence shown here is derived from an EMBL/GenBank/DDBJ whole genome shotgun (WGS) entry which is preliminary data.</text>
</comment>
<evidence type="ECO:0008006" key="4">
    <source>
        <dbReference type="Google" id="ProtNLM"/>
    </source>
</evidence>
<gene>
    <name evidence="2" type="ORF">Q644_17555</name>
</gene>
<name>U4VCA0_9HYPH</name>
<dbReference type="InterPro" id="IPR018729">
    <property type="entry name" value="DUF2269_transmembrane"/>
</dbReference>
<feature type="transmembrane region" description="Helical" evidence="1">
    <location>
        <begin position="20"/>
        <end position="39"/>
    </location>
</feature>
<dbReference type="AlphaFoldDB" id="U4VCA0"/>
<reference evidence="2 3" key="1">
    <citation type="journal article" date="2014" name="FEMS Microbiol. Lett.">
        <title>Genome sequencing analysis reveals virulence-related gene content of Ochrobactrum intermedium strain 229E, a urease-positive strain isolated from the human gastric niche.</title>
        <authorList>
            <person name="Kulkarni G.J."/>
            <person name="Shetty S."/>
            <person name="Dharne M.S."/>
            <person name="Shouche Y.S."/>
        </authorList>
    </citation>
    <scope>NUCLEOTIDE SEQUENCE [LARGE SCALE GENOMIC DNA]</scope>
    <source>
        <strain evidence="2 3">229E</strain>
    </source>
</reference>
<proteinExistence type="predicted"/>
<keyword evidence="1" id="KW-1133">Transmembrane helix</keyword>
<organism evidence="2 3">
    <name type="scientific">Brucella intermedia 229E</name>
    <dbReference type="NCBI Taxonomy" id="1337887"/>
    <lineage>
        <taxon>Bacteria</taxon>
        <taxon>Pseudomonadati</taxon>
        <taxon>Pseudomonadota</taxon>
        <taxon>Alphaproteobacteria</taxon>
        <taxon>Hyphomicrobiales</taxon>
        <taxon>Brucellaceae</taxon>
        <taxon>Brucella/Ochrobactrum group</taxon>
        <taxon>Brucella</taxon>
    </lineage>
</organism>